<name>A0A9X1RXG4_9BURK</name>
<evidence type="ECO:0000313" key="1">
    <source>
        <dbReference type="EMBL" id="MCG5077029.1"/>
    </source>
</evidence>
<keyword evidence="2" id="KW-1185">Reference proteome</keyword>
<evidence type="ECO:0000313" key="2">
    <source>
        <dbReference type="Proteomes" id="UP001139308"/>
    </source>
</evidence>
<dbReference type="RefSeq" id="WP_238466943.1">
    <property type="nucleotide sequence ID" value="NZ_JAKLJA010000030.1"/>
</dbReference>
<protein>
    <submittedName>
        <fullName evidence="1">DUF3540 domain-containing protein</fullName>
    </submittedName>
</protein>
<proteinExistence type="predicted"/>
<dbReference type="EMBL" id="JAKLJA010000030">
    <property type="protein sequence ID" value="MCG5077029.1"/>
    <property type="molecule type" value="Genomic_DNA"/>
</dbReference>
<reference evidence="1" key="1">
    <citation type="submission" date="2022-01" db="EMBL/GenBank/DDBJ databases">
        <title>Genome sequence and assembly of Parabukholderia sp. RG36.</title>
        <authorList>
            <person name="Chhetri G."/>
        </authorList>
    </citation>
    <scope>NUCLEOTIDE SEQUENCE</scope>
    <source>
        <strain evidence="1">RG36</strain>
    </source>
</reference>
<accession>A0A9X1RXG4</accession>
<comment type="caution">
    <text evidence="1">The sequence shown here is derived from an EMBL/GenBank/DDBJ whole genome shotgun (WGS) entry which is preliminary data.</text>
</comment>
<sequence>MMKTNLATSPVSRPSAAGPFPAGTVLAPLTDGLWLVATHNASVSCRRAFSCLIDPRPGDRVAICGSGGETFVLAVLERADENTVTHLRVDGDLLLEATHDLQIRAGRELIGAAQQTLRLDTQELRVGTRTAHLTGEDVEVQAGEARLHTGLMRVVANVLESVAKRITQVSRTSYRSVETVDHLRAAHVDHAASTSMRLHGSTVVLTAEQLIKVDAEQIHLG</sequence>
<dbReference type="AlphaFoldDB" id="A0A9X1RXG4"/>
<gene>
    <name evidence="1" type="ORF">L5014_27415</name>
</gene>
<organism evidence="1 2">
    <name type="scientific">Paraburkholderia tagetis</name>
    <dbReference type="NCBI Taxonomy" id="2913261"/>
    <lineage>
        <taxon>Bacteria</taxon>
        <taxon>Pseudomonadati</taxon>
        <taxon>Pseudomonadota</taxon>
        <taxon>Betaproteobacteria</taxon>
        <taxon>Burkholderiales</taxon>
        <taxon>Burkholderiaceae</taxon>
        <taxon>Paraburkholderia</taxon>
    </lineage>
</organism>
<dbReference type="Proteomes" id="UP001139308">
    <property type="component" value="Unassembled WGS sequence"/>
</dbReference>
<dbReference type="Pfam" id="PF12059">
    <property type="entry name" value="DUF3540"/>
    <property type="match status" value="1"/>
</dbReference>
<dbReference type="InterPro" id="IPR021927">
    <property type="entry name" value="DUF3540"/>
</dbReference>